<name>A0ABT9HZS5_9GAMM</name>
<dbReference type="Pfam" id="PF18433">
    <property type="entry name" value="DUF5610"/>
    <property type="match status" value="1"/>
</dbReference>
<gene>
    <name evidence="3" type="ORF">ORJ04_11740</name>
</gene>
<evidence type="ECO:0000313" key="4">
    <source>
        <dbReference type="Proteomes" id="UP001231109"/>
    </source>
</evidence>
<dbReference type="EMBL" id="JAPJDZ010000027">
    <property type="protein sequence ID" value="MDP5136618.1"/>
    <property type="molecule type" value="Genomic_DNA"/>
</dbReference>
<dbReference type="Gene3D" id="1.10.132.90">
    <property type="match status" value="1"/>
</dbReference>
<protein>
    <submittedName>
        <fullName evidence="3">DUF5610 domain-containing protein</fullName>
    </submittedName>
</protein>
<feature type="region of interest" description="Disordered" evidence="1">
    <location>
        <begin position="185"/>
        <end position="217"/>
    </location>
</feature>
<dbReference type="InterPro" id="IPR041651">
    <property type="entry name" value="DUF5610"/>
</dbReference>
<dbReference type="RefSeq" id="WP_305976048.1">
    <property type="nucleotide sequence ID" value="NZ_JAPJDY010000009.1"/>
</dbReference>
<reference evidence="3 4" key="1">
    <citation type="submission" date="2022-11" db="EMBL/GenBank/DDBJ databases">
        <title>Viruses from the air-sea interface of a natural surface slick.</title>
        <authorList>
            <person name="Rahlff J."/>
            <person name="Holmfeldt K."/>
        </authorList>
    </citation>
    <scope>NUCLEOTIDE SEQUENCE [LARGE SCALE GENOMIC DNA]</scope>
    <source>
        <strain evidence="3 4">SMS4</strain>
    </source>
</reference>
<feature type="domain" description="DUF5610" evidence="2">
    <location>
        <begin position="57"/>
        <end position="177"/>
    </location>
</feature>
<organism evidence="3 4">
    <name type="scientific">Rheinheimera baltica</name>
    <dbReference type="NCBI Taxonomy" id="67576"/>
    <lineage>
        <taxon>Bacteria</taxon>
        <taxon>Pseudomonadati</taxon>
        <taxon>Pseudomonadota</taxon>
        <taxon>Gammaproteobacteria</taxon>
        <taxon>Chromatiales</taxon>
        <taxon>Chromatiaceae</taxon>
        <taxon>Rheinheimera</taxon>
    </lineage>
</organism>
<proteinExistence type="predicted"/>
<evidence type="ECO:0000256" key="1">
    <source>
        <dbReference type="SAM" id="MobiDB-lite"/>
    </source>
</evidence>
<feature type="compositionally biased region" description="Polar residues" evidence="1">
    <location>
        <begin position="207"/>
        <end position="217"/>
    </location>
</feature>
<feature type="compositionally biased region" description="Basic and acidic residues" evidence="1">
    <location>
        <begin position="195"/>
        <end position="206"/>
    </location>
</feature>
<evidence type="ECO:0000313" key="3">
    <source>
        <dbReference type="EMBL" id="MDP5136618.1"/>
    </source>
</evidence>
<dbReference type="Proteomes" id="UP001231109">
    <property type="component" value="Unassembled WGS sequence"/>
</dbReference>
<comment type="caution">
    <text evidence="3">The sequence shown here is derived from an EMBL/GenBank/DDBJ whole genome shotgun (WGS) entry which is preliminary data.</text>
</comment>
<sequence>MSITSSNNASVVGINKRNANAVKTDQVPVESDKAQAKKAQNVAILRANEEVSLRSNNDSLSLLFKTALEGINAELEPVLGENAAQKVYDSGIDTSPEATADRITAYATAFYSRYKELDPDTAEEQRLDNFMSLISEGIEKGFADAKDILTSLKVFEGDIESDVDKTYGLVMQGLQNFREKMLELAANPPAQDDNGSDKPVENELTDKTNNVINNPKA</sequence>
<accession>A0ABT9HZS5</accession>
<keyword evidence="4" id="KW-1185">Reference proteome</keyword>
<evidence type="ECO:0000259" key="2">
    <source>
        <dbReference type="Pfam" id="PF18433"/>
    </source>
</evidence>